<dbReference type="PROSITE" id="PS50830">
    <property type="entry name" value="TNASE_3"/>
    <property type="match status" value="1"/>
</dbReference>
<dbReference type="PROSITE" id="PS51257">
    <property type="entry name" value="PROKAR_LIPOPROTEIN"/>
    <property type="match status" value="1"/>
</dbReference>
<accession>A0A1J5JE72</accession>
<keyword evidence="1" id="KW-0540">Nuclease</keyword>
<proteinExistence type="predicted"/>
<dbReference type="PANTHER" id="PTHR12302:SF3">
    <property type="entry name" value="SERINE_THREONINE-PROTEIN KINASE 31"/>
    <property type="match status" value="1"/>
</dbReference>
<evidence type="ECO:0000259" key="4">
    <source>
        <dbReference type="PROSITE" id="PS50830"/>
    </source>
</evidence>
<dbReference type="AlphaFoldDB" id="A0A1J5JE72"/>
<evidence type="ECO:0000256" key="3">
    <source>
        <dbReference type="ARBA" id="ARBA00022801"/>
    </source>
</evidence>
<dbReference type="Pfam" id="PF00565">
    <property type="entry name" value="SNase"/>
    <property type="match status" value="1"/>
</dbReference>
<dbReference type="InterPro" id="IPR002071">
    <property type="entry name" value="Thermonucl_AS"/>
</dbReference>
<evidence type="ECO:0000256" key="1">
    <source>
        <dbReference type="ARBA" id="ARBA00022722"/>
    </source>
</evidence>
<name>A0A1J5JE72_NEOTH</name>
<dbReference type="GO" id="GO:0003676">
    <property type="term" value="F:nucleic acid binding"/>
    <property type="evidence" value="ECO:0007669"/>
    <property type="project" value="InterPro"/>
</dbReference>
<protein>
    <submittedName>
        <fullName evidence="5">Thermonuclease</fullName>
        <ecNumber evidence="5">3.1.31.1</ecNumber>
    </submittedName>
</protein>
<dbReference type="SMART" id="SM00318">
    <property type="entry name" value="SNc"/>
    <property type="match status" value="1"/>
</dbReference>
<dbReference type="Proteomes" id="UP000182743">
    <property type="component" value="Unassembled WGS sequence"/>
</dbReference>
<reference evidence="5 6" key="1">
    <citation type="submission" date="2016-08" db="EMBL/GenBank/DDBJ databases">
        <title>Genome-based comparison of Moorella thermoacetic strains.</title>
        <authorList>
            <person name="Poehlein A."/>
            <person name="Bengelsdorf F.R."/>
            <person name="Esser C."/>
            <person name="Duerre P."/>
            <person name="Daniel R."/>
        </authorList>
    </citation>
    <scope>NUCLEOTIDE SEQUENCE [LARGE SCALE GENOMIC DNA]</scope>
    <source>
        <strain evidence="5 6">DSM 11768</strain>
    </source>
</reference>
<dbReference type="GO" id="GO:1990599">
    <property type="term" value="F:3' overhang single-stranded DNA endodeoxyribonuclease activity"/>
    <property type="evidence" value="ECO:0007669"/>
    <property type="project" value="UniProtKB-EC"/>
</dbReference>
<dbReference type="InterPro" id="IPR016071">
    <property type="entry name" value="Staphylococal_nuclease_OB-fold"/>
</dbReference>
<comment type="caution">
    <text evidence="5">The sequence shown here is derived from an EMBL/GenBank/DDBJ whole genome shotgun (WGS) entry which is preliminary data.</text>
</comment>
<dbReference type="SUPFAM" id="SSF50199">
    <property type="entry name" value="Staphylococcal nuclease"/>
    <property type="match status" value="1"/>
</dbReference>
<gene>
    <name evidence="5" type="primary">nucH</name>
    <name evidence="5" type="ORF">MOOR_25520</name>
</gene>
<dbReference type="InterPro" id="IPR035437">
    <property type="entry name" value="SNase_OB-fold_sf"/>
</dbReference>
<organism evidence="5 6">
    <name type="scientific">Neomoorella thermoacetica</name>
    <name type="common">Clostridium thermoaceticum</name>
    <dbReference type="NCBI Taxonomy" id="1525"/>
    <lineage>
        <taxon>Bacteria</taxon>
        <taxon>Bacillati</taxon>
        <taxon>Bacillota</taxon>
        <taxon>Clostridia</taxon>
        <taxon>Neomoorellales</taxon>
        <taxon>Neomoorellaceae</taxon>
        <taxon>Neomoorella</taxon>
    </lineage>
</organism>
<dbReference type="PROSITE" id="PS01284">
    <property type="entry name" value="TNASE_2"/>
    <property type="match status" value="1"/>
</dbReference>
<feature type="domain" description="TNase-like" evidence="4">
    <location>
        <begin position="42"/>
        <end position="186"/>
    </location>
</feature>
<evidence type="ECO:0000313" key="6">
    <source>
        <dbReference type="Proteomes" id="UP000182743"/>
    </source>
</evidence>
<dbReference type="Gene3D" id="2.40.50.90">
    <property type="match status" value="1"/>
</dbReference>
<dbReference type="EMBL" id="MIHH01000024">
    <property type="protein sequence ID" value="OIQ07826.1"/>
    <property type="molecule type" value="Genomic_DNA"/>
</dbReference>
<dbReference type="RefSeq" id="WP_218158000.1">
    <property type="nucleotide sequence ID" value="NZ_MIHH01000024.1"/>
</dbReference>
<dbReference type="EC" id="3.1.31.1" evidence="5"/>
<sequence>MQKRRLALFPFLPLMRTFNLVLVIALIAAVLSGCSGNPGEVKTVPAVVTSIADGDTIHVKLDGREEKVRFIGVNCTEIAHPDLNIKEQPYGREAAAYTKNRLLMKKVWLEFDAGQRDKYGRLLAYVWLGQPVSGSAQEARSKMFNAELLLKGYAQVMTVPPNVKYAGLFVELQREAQEAGRGLWGRAR</sequence>
<keyword evidence="3 5" id="KW-0378">Hydrolase</keyword>
<dbReference type="PANTHER" id="PTHR12302">
    <property type="entry name" value="EBNA2 BINDING PROTEIN P100"/>
    <property type="match status" value="1"/>
</dbReference>
<keyword evidence="2" id="KW-0255">Endonuclease</keyword>
<evidence type="ECO:0000313" key="5">
    <source>
        <dbReference type="EMBL" id="OIQ07826.1"/>
    </source>
</evidence>
<evidence type="ECO:0000256" key="2">
    <source>
        <dbReference type="ARBA" id="ARBA00022759"/>
    </source>
</evidence>